<dbReference type="PANTHER" id="PTHR12461">
    <property type="entry name" value="HYPOXIA-INDUCIBLE FACTOR 1 ALPHA INHIBITOR-RELATED"/>
    <property type="match status" value="1"/>
</dbReference>
<dbReference type="SMART" id="SM00558">
    <property type="entry name" value="JmjC"/>
    <property type="match status" value="1"/>
</dbReference>
<dbReference type="Pfam" id="PF13621">
    <property type="entry name" value="Cupin_8"/>
    <property type="match status" value="1"/>
</dbReference>
<dbReference type="RefSeq" id="WP_006968955.1">
    <property type="nucleotide sequence ID" value="NZ_ABCS01000001.1"/>
</dbReference>
<proteinExistence type="predicted"/>
<gene>
    <name evidence="2" type="ORF">PPSIR1_04918</name>
</gene>
<dbReference type="Proteomes" id="UP000005801">
    <property type="component" value="Unassembled WGS sequence"/>
</dbReference>
<dbReference type="STRING" id="391625.PPSIR1_04918"/>
<organism evidence="2 3">
    <name type="scientific">Plesiocystis pacifica SIR-1</name>
    <dbReference type="NCBI Taxonomy" id="391625"/>
    <lineage>
        <taxon>Bacteria</taxon>
        <taxon>Pseudomonadati</taxon>
        <taxon>Myxococcota</taxon>
        <taxon>Polyangia</taxon>
        <taxon>Nannocystales</taxon>
        <taxon>Nannocystaceae</taxon>
        <taxon>Plesiocystis</taxon>
    </lineage>
</organism>
<evidence type="ECO:0000313" key="3">
    <source>
        <dbReference type="Proteomes" id="UP000005801"/>
    </source>
</evidence>
<dbReference type="PANTHER" id="PTHR12461:SF105">
    <property type="entry name" value="HYPOXIA-INDUCIBLE FACTOR 1-ALPHA INHIBITOR"/>
    <property type="match status" value="1"/>
</dbReference>
<dbReference type="Gene3D" id="2.60.120.650">
    <property type="entry name" value="Cupin"/>
    <property type="match status" value="1"/>
</dbReference>
<sequence>MSEAQLAPQWQDWIVDNALAGVDAPELIETLVEGGVPEALARSEVSAILASPGLRAARKLNRRVDRRDALLGLLQTLERGHGRGIERVEGLSGDEFYARYVRHAQPVVLTDVARDWPAVSKWTPEYLGQVLGATKLQICEGRDQLEHPDRDYSRCVSTTTMAEYAAKVRAAGVTNDLYMIANNRVAEQPEFAPLFDDVGLDERYLTPKRACSFWFGPAGTRTPLHHDSCNILFCQLRGQKRFRMLAPWSARLADAAVGYYAGETLEQAIAAGERGYEVVLEPGEALYLPGWWWHEVLALDLSVSLSFLNFREPTTIELRGADATED</sequence>
<dbReference type="OrthoDB" id="118524at2"/>
<name>A6FWV6_9BACT</name>
<dbReference type="eggNOG" id="COG2850">
    <property type="taxonomic scope" value="Bacteria"/>
</dbReference>
<dbReference type="SUPFAM" id="SSF51197">
    <property type="entry name" value="Clavaminate synthase-like"/>
    <property type="match status" value="1"/>
</dbReference>
<dbReference type="EMBL" id="ABCS01000001">
    <property type="protein sequence ID" value="EDM81780.1"/>
    <property type="molecule type" value="Genomic_DNA"/>
</dbReference>
<comment type="caution">
    <text evidence="2">The sequence shown here is derived from an EMBL/GenBank/DDBJ whole genome shotgun (WGS) entry which is preliminary data.</text>
</comment>
<reference evidence="2 3" key="1">
    <citation type="submission" date="2007-06" db="EMBL/GenBank/DDBJ databases">
        <authorList>
            <person name="Shimkets L."/>
            <person name="Ferriera S."/>
            <person name="Johnson J."/>
            <person name="Kravitz S."/>
            <person name="Beeson K."/>
            <person name="Sutton G."/>
            <person name="Rogers Y.-H."/>
            <person name="Friedman R."/>
            <person name="Frazier M."/>
            <person name="Venter J.C."/>
        </authorList>
    </citation>
    <scope>NUCLEOTIDE SEQUENCE [LARGE SCALE GENOMIC DNA]</scope>
    <source>
        <strain evidence="2 3">SIR-1</strain>
    </source>
</reference>
<dbReference type="InterPro" id="IPR003347">
    <property type="entry name" value="JmjC_dom"/>
</dbReference>
<dbReference type="PROSITE" id="PS51184">
    <property type="entry name" value="JMJC"/>
    <property type="match status" value="1"/>
</dbReference>
<keyword evidence="3" id="KW-1185">Reference proteome</keyword>
<dbReference type="AlphaFoldDB" id="A6FWV6"/>
<accession>A6FWV6</accession>
<protein>
    <submittedName>
        <fullName evidence="2">JmjC domain protein</fullName>
    </submittedName>
</protein>
<evidence type="ECO:0000313" key="2">
    <source>
        <dbReference type="EMBL" id="EDM81780.1"/>
    </source>
</evidence>
<dbReference type="InterPro" id="IPR041667">
    <property type="entry name" value="Cupin_8"/>
</dbReference>
<feature type="domain" description="JmjC" evidence="1">
    <location>
        <begin position="181"/>
        <end position="326"/>
    </location>
</feature>
<evidence type="ECO:0000259" key="1">
    <source>
        <dbReference type="PROSITE" id="PS51184"/>
    </source>
</evidence>